<dbReference type="AlphaFoldDB" id="A0A396GXU7"/>
<dbReference type="Gene3D" id="1.20.1280.50">
    <property type="match status" value="1"/>
</dbReference>
<dbReference type="SUPFAM" id="SSF81383">
    <property type="entry name" value="F-box domain"/>
    <property type="match status" value="1"/>
</dbReference>
<dbReference type="EMBL" id="PSQE01000007">
    <property type="protein sequence ID" value="RHN45288.1"/>
    <property type="molecule type" value="Genomic_DNA"/>
</dbReference>
<dbReference type="InterPro" id="IPR001810">
    <property type="entry name" value="F-box_dom"/>
</dbReference>
<dbReference type="CDD" id="cd22157">
    <property type="entry name" value="F-box_AtFBW1-like"/>
    <property type="match status" value="1"/>
</dbReference>
<comment type="caution">
    <text evidence="2">The sequence shown here is derived from an EMBL/GenBank/DDBJ whole genome shotgun (WGS) entry which is preliminary data.</text>
</comment>
<dbReference type="OrthoDB" id="1426823at2759"/>
<dbReference type="NCBIfam" id="TIGR01640">
    <property type="entry name" value="F_box_assoc_1"/>
    <property type="match status" value="1"/>
</dbReference>
<reference evidence="2" key="1">
    <citation type="journal article" date="2018" name="Nat. Plants">
        <title>Whole-genome landscape of Medicago truncatula symbiotic genes.</title>
        <authorList>
            <person name="Pecrix Y."/>
            <person name="Gamas P."/>
            <person name="Carrere S."/>
        </authorList>
    </citation>
    <scope>NUCLEOTIDE SEQUENCE</scope>
    <source>
        <tissue evidence="2">Leaves</tissue>
    </source>
</reference>
<dbReference type="Pfam" id="PF07734">
    <property type="entry name" value="FBA_1"/>
    <property type="match status" value="1"/>
</dbReference>
<dbReference type="Proteomes" id="UP000265566">
    <property type="component" value="Chromosome 7"/>
</dbReference>
<evidence type="ECO:0000259" key="1">
    <source>
        <dbReference type="PROSITE" id="PS50181"/>
    </source>
</evidence>
<dbReference type="InterPro" id="IPR050796">
    <property type="entry name" value="SCF_F-box_component"/>
</dbReference>
<dbReference type="Pfam" id="PF00646">
    <property type="entry name" value="F-box"/>
    <property type="match status" value="1"/>
</dbReference>
<dbReference type="SMART" id="SM00256">
    <property type="entry name" value="FBOX"/>
    <property type="match status" value="1"/>
</dbReference>
<dbReference type="InterPro" id="IPR036047">
    <property type="entry name" value="F-box-like_dom_sf"/>
</dbReference>
<dbReference type="InterPro" id="IPR017451">
    <property type="entry name" value="F-box-assoc_interact_dom"/>
</dbReference>
<protein>
    <submittedName>
        <fullName evidence="2">Putative F-box domain-containing protein</fullName>
    </submittedName>
</protein>
<dbReference type="PANTHER" id="PTHR31672">
    <property type="entry name" value="BNACNNG10540D PROTEIN"/>
    <property type="match status" value="1"/>
</dbReference>
<proteinExistence type="predicted"/>
<organism evidence="2">
    <name type="scientific">Medicago truncatula</name>
    <name type="common">Barrel medic</name>
    <name type="synonym">Medicago tribuloides</name>
    <dbReference type="NCBI Taxonomy" id="3880"/>
    <lineage>
        <taxon>Eukaryota</taxon>
        <taxon>Viridiplantae</taxon>
        <taxon>Streptophyta</taxon>
        <taxon>Embryophyta</taxon>
        <taxon>Tracheophyta</taxon>
        <taxon>Spermatophyta</taxon>
        <taxon>Magnoliopsida</taxon>
        <taxon>eudicotyledons</taxon>
        <taxon>Gunneridae</taxon>
        <taxon>Pentapetalae</taxon>
        <taxon>rosids</taxon>
        <taxon>fabids</taxon>
        <taxon>Fabales</taxon>
        <taxon>Fabaceae</taxon>
        <taxon>Papilionoideae</taxon>
        <taxon>50 kb inversion clade</taxon>
        <taxon>NPAAA clade</taxon>
        <taxon>Hologalegina</taxon>
        <taxon>IRL clade</taxon>
        <taxon>Trifolieae</taxon>
        <taxon>Medicago</taxon>
    </lineage>
</organism>
<name>A0A396GXU7_MEDTR</name>
<feature type="domain" description="F-box" evidence="1">
    <location>
        <begin position="17"/>
        <end position="62"/>
    </location>
</feature>
<evidence type="ECO:0000313" key="2">
    <source>
        <dbReference type="EMBL" id="RHN45288.1"/>
    </source>
</evidence>
<dbReference type="InterPro" id="IPR006527">
    <property type="entry name" value="F-box-assoc_dom_typ1"/>
</dbReference>
<sequence>MGTQPPMIRRRHRRSNQPHSVILPEDLNGEILSWLPVKPLMKMKCVSKSWNTLISDPKFVKLHLTRSARSSYSYLVSYEKSKHDGDYSFVPFSITDLFKNGTVTLPKDPYYRLINKDCRRVVGSCNGLVCLLGYDDDQRKETWLRLWNPATRTISDKFGYFRDDMHGLKYWKFEFGYNNSTDTYKVVALNRGSNMTTEVQVLSFGNNIWRKIQSFLAMLLQSYCYDHTKMYTGVHLNCTINWLAVVGNNNLDARFAIISLDLGTETHTQFSPPIDLPGAVSVKVSSVLPGVCALMDSLCFYHEFERTGFVIWKMTKFGDENSWTQFLKFSYDNLQMNFECGHFNIYENGDTMVFVHSQQDRAILYNWRNNRVVKTRVNKKICWFSINNYVESLVSTCCE</sequence>
<dbReference type="PANTHER" id="PTHR31672:SF13">
    <property type="entry name" value="F-BOX PROTEIN CPR30-LIKE"/>
    <property type="match status" value="1"/>
</dbReference>
<gene>
    <name evidence="2" type="ORF">MtrunA17_Chr7g0228821</name>
</gene>
<accession>A0A396GXU7</accession>
<dbReference type="Gramene" id="rna39534">
    <property type="protein sequence ID" value="RHN45288.1"/>
    <property type="gene ID" value="gene39534"/>
</dbReference>
<dbReference type="PROSITE" id="PS50181">
    <property type="entry name" value="FBOX"/>
    <property type="match status" value="1"/>
</dbReference>